<reference evidence="2" key="2">
    <citation type="submission" date="2011-02" db="EMBL/GenBank/DDBJ databases">
        <authorList>
            <person name="MacLean D."/>
        </authorList>
    </citation>
    <scope>NUCLEOTIDE SEQUENCE</scope>
</reference>
<sequence>MANEIFQIIKSHIIRQMTDVEKATKYGKGTKTLSTFSQTIANLARDDFEAATFDLFYLLQYYSHAFLGNSNTAKNSYWLKLQELSRKLGKVQALRSTSIPPTSEVSVSTASPPTLKGPKHETAILADWELLIPREHDAFIDDLQRDYKLLLEKIDQIPVFERGIPILPVN</sequence>
<dbReference type="AlphaFoldDB" id="F0W9Q6"/>
<accession>F0W9Q6</accession>
<dbReference type="InterPro" id="IPR011528">
    <property type="entry name" value="NERD"/>
</dbReference>
<dbReference type="HOGENOM" id="CLU_1573498_0_0_1"/>
<dbReference type="PROSITE" id="PS50965">
    <property type="entry name" value="NERD"/>
    <property type="match status" value="1"/>
</dbReference>
<feature type="domain" description="NERD" evidence="1">
    <location>
        <begin position="116"/>
        <end position="170"/>
    </location>
</feature>
<evidence type="ECO:0000259" key="1">
    <source>
        <dbReference type="PROSITE" id="PS50965"/>
    </source>
</evidence>
<protein>
    <submittedName>
        <fullName evidence="2">AlNc14C41G3510 protein</fullName>
    </submittedName>
</protein>
<organism evidence="2">
    <name type="scientific">Albugo laibachii Nc14</name>
    <dbReference type="NCBI Taxonomy" id="890382"/>
    <lineage>
        <taxon>Eukaryota</taxon>
        <taxon>Sar</taxon>
        <taxon>Stramenopiles</taxon>
        <taxon>Oomycota</taxon>
        <taxon>Peronosporomycetes</taxon>
        <taxon>Albuginales</taxon>
        <taxon>Albuginaceae</taxon>
        <taxon>Albugo</taxon>
    </lineage>
</organism>
<name>F0W9Q6_9STRA</name>
<proteinExistence type="predicted"/>
<reference evidence="2" key="1">
    <citation type="journal article" date="2011" name="PLoS Biol.">
        <title>Gene gain and loss during evolution of obligate parasitism in the white rust pathogen of Arabidopsis thaliana.</title>
        <authorList>
            <person name="Kemen E."/>
            <person name="Gardiner A."/>
            <person name="Schultz-Larsen T."/>
            <person name="Kemen A.C."/>
            <person name="Balmuth A.L."/>
            <person name="Robert-Seilaniantz A."/>
            <person name="Bailey K."/>
            <person name="Holub E."/>
            <person name="Studholme D.J."/>
            <person name="Maclean D."/>
            <person name="Jones J.D."/>
        </authorList>
    </citation>
    <scope>NUCLEOTIDE SEQUENCE</scope>
</reference>
<evidence type="ECO:0000313" key="2">
    <source>
        <dbReference type="EMBL" id="CCA17874.1"/>
    </source>
</evidence>
<gene>
    <name evidence="2" type="primary">AlNc14C41G3510</name>
    <name evidence="2" type="ORF">ALNC14_040170</name>
</gene>
<dbReference type="EMBL" id="FR824086">
    <property type="protein sequence ID" value="CCA17874.1"/>
    <property type="molecule type" value="Genomic_DNA"/>
</dbReference>